<proteinExistence type="predicted"/>
<sequence>MDLPSEYYSRVYAGVLGKLIGVYLGRPFEGWTWQKIMQELGPIQYYVHEKFNRPLVITDDDVAGTFTFIRALEDYALPPDLTPEQMGHCWLNYIIDKRTILWWGGNGNSTEHTAWLNLKKGIPAPLSGAIATNGKTIAEQIGAQIFIDSWALVAPGQPQLAASLAKTAASVSHDGESVYAAMLWAAMESQAFICQDIDKLIATGLSVIPANSQIARLVADICRWRHEDNDWQTTRQKIENHYGYHKYPSNCHVIPNHALMIMAMLYAPDDFQLAQCIVNTSGWDTDCNAGNVGCLSGIMLGLQGIDAGPDWRGPLADRMLISSADGGFSINNAVRMTDYLVDLGHQIAGIARPEPKKNGAQYHFSLPGSVQGFRWLKEENAAPVEVKNEAWQGRHMLSLHYHHLAPGLQASVTTQTFTPPEIVEMRSYDLMATPLIYPGQRLQATLIAPPDNIATLNVRLCYRVYDDNNCLTPCYGDAQPLAPGEEITLSLDIPDCKGQPIGEVGVTLSTDDRIARGRLLIDSVRWNGVPRLTLRKPAGENNFWWRSWVNGVDLFSRHYPTSFRISKEYDEGLIIHGTRQWNNYRVRSDITLHLGDYGGLAFRVQGMRRYYAARVMRDGKVQIIRMRDTVTRVLAETELADVYERPIAFDIAVEGNTIAATVDGKTLRVKDVEREAFADGGIGLLICAGALSTDVIHISAND</sequence>
<dbReference type="Proteomes" id="UP000254597">
    <property type="component" value="Unassembled WGS sequence"/>
</dbReference>
<keyword evidence="2" id="KW-0378">Hydrolase</keyword>
<dbReference type="GO" id="GO:0016787">
    <property type="term" value="F:hydrolase activity"/>
    <property type="evidence" value="ECO:0007669"/>
    <property type="project" value="UniProtKB-KW"/>
</dbReference>
<keyword evidence="1" id="KW-0460">Magnesium</keyword>
<protein>
    <submittedName>
        <fullName evidence="2">ADP-ribosylglycohydrolase</fullName>
    </submittedName>
</protein>
<feature type="binding site" evidence="1">
    <location>
        <position position="59"/>
    </location>
    <ligand>
        <name>Mg(2+)</name>
        <dbReference type="ChEBI" id="CHEBI:18420"/>
        <label>1</label>
    </ligand>
</feature>
<feature type="binding site" evidence="1">
    <location>
        <position position="60"/>
    </location>
    <ligand>
        <name>Mg(2+)</name>
        <dbReference type="ChEBI" id="CHEBI:18420"/>
        <label>1</label>
    </ligand>
</feature>
<dbReference type="Pfam" id="PF03747">
    <property type="entry name" value="ADP_ribosyl_GH"/>
    <property type="match status" value="1"/>
</dbReference>
<dbReference type="Gene3D" id="2.60.120.560">
    <property type="entry name" value="Exo-inulinase, domain 1"/>
    <property type="match status" value="1"/>
</dbReference>
<dbReference type="EMBL" id="UGWP01000004">
    <property type="protein sequence ID" value="SUF58239.1"/>
    <property type="molecule type" value="Genomic_DNA"/>
</dbReference>
<evidence type="ECO:0000256" key="1">
    <source>
        <dbReference type="PIRSR" id="PIRSR605502-1"/>
    </source>
</evidence>
<name>A0A379QMG0_SALER</name>
<dbReference type="Gene3D" id="1.10.4080.10">
    <property type="entry name" value="ADP-ribosylation/Crystallin J1"/>
    <property type="match status" value="1"/>
</dbReference>
<reference evidence="2 3" key="1">
    <citation type="submission" date="2018-06" db="EMBL/GenBank/DDBJ databases">
        <authorList>
            <consortium name="Pathogen Informatics"/>
            <person name="Doyle S."/>
        </authorList>
    </citation>
    <scope>NUCLEOTIDE SEQUENCE [LARGE SCALE GENOMIC DNA]</scope>
    <source>
        <strain evidence="2 3">NCTC10252</strain>
    </source>
</reference>
<keyword evidence="1" id="KW-0479">Metal-binding</keyword>
<dbReference type="GO" id="GO:0046872">
    <property type="term" value="F:metal ion binding"/>
    <property type="evidence" value="ECO:0007669"/>
    <property type="project" value="UniProtKB-KW"/>
</dbReference>
<gene>
    <name evidence="2" type="ORF">NCTC10252_03544</name>
</gene>
<organism evidence="2 3">
    <name type="scientific">Salmonella enterica</name>
    <name type="common">Salmonella choleraesuis</name>
    <dbReference type="NCBI Taxonomy" id="28901"/>
    <lineage>
        <taxon>Bacteria</taxon>
        <taxon>Pseudomonadati</taxon>
        <taxon>Pseudomonadota</taxon>
        <taxon>Gammaproteobacteria</taxon>
        <taxon>Enterobacterales</taxon>
        <taxon>Enterobacteriaceae</taxon>
        <taxon>Salmonella</taxon>
    </lineage>
</organism>
<accession>A0A379QMG0</accession>
<feature type="binding site" evidence="1">
    <location>
        <position position="284"/>
    </location>
    <ligand>
        <name>Mg(2+)</name>
        <dbReference type="ChEBI" id="CHEBI:18420"/>
        <label>1</label>
    </ligand>
</feature>
<feature type="binding site" evidence="1">
    <location>
        <position position="58"/>
    </location>
    <ligand>
        <name>Mg(2+)</name>
        <dbReference type="ChEBI" id="CHEBI:18420"/>
        <label>1</label>
    </ligand>
</feature>
<evidence type="ECO:0000313" key="3">
    <source>
        <dbReference type="Proteomes" id="UP000254597"/>
    </source>
</evidence>
<dbReference type="SUPFAM" id="SSF101478">
    <property type="entry name" value="ADP-ribosylglycohydrolase"/>
    <property type="match status" value="1"/>
</dbReference>
<feature type="binding site" evidence="1">
    <location>
        <position position="286"/>
    </location>
    <ligand>
        <name>Mg(2+)</name>
        <dbReference type="ChEBI" id="CHEBI:18420"/>
        <label>1</label>
    </ligand>
</feature>
<dbReference type="InterPro" id="IPR005502">
    <property type="entry name" value="Ribosyl_crysJ1"/>
</dbReference>
<evidence type="ECO:0000313" key="2">
    <source>
        <dbReference type="EMBL" id="SUF58239.1"/>
    </source>
</evidence>
<comment type="cofactor">
    <cofactor evidence="1">
        <name>Mg(2+)</name>
        <dbReference type="ChEBI" id="CHEBI:18420"/>
    </cofactor>
    <text evidence="1">Binds 2 magnesium ions per subunit.</text>
</comment>
<dbReference type="InterPro" id="IPR036705">
    <property type="entry name" value="Ribosyl_crysJ1_sf"/>
</dbReference>
<dbReference type="AlphaFoldDB" id="A0A379QMG0"/>